<keyword evidence="3" id="KW-1185">Reference proteome</keyword>
<feature type="region of interest" description="Disordered" evidence="1">
    <location>
        <begin position="66"/>
        <end position="122"/>
    </location>
</feature>
<proteinExistence type="predicted"/>
<sequence length="224" mass="25344">MPPARCQPHRIPEARRAQAESRSRPNSPLPLLADHQYQTVRTTYSSESLSSEHFDVIGRIRTDVQRIPLGTPPFGTDAPRPTNLPLAQSDPPGHSPEGSHTRRDRQSKTYPPSGQSAASRPKYPAHITRHQGGLSNQPISGHRLLEAPVCRPSRSQLNHSRREELTNSDYSYYWRPCRVKAIPFQAPERIESTRANKVSFRRVDGVDADDFHQARLFRINFTAT</sequence>
<dbReference type="Proteomes" id="UP000295680">
    <property type="component" value="Unassembled WGS sequence"/>
</dbReference>
<reference evidence="2 3" key="1">
    <citation type="submission" date="2019-03" db="EMBL/GenBank/DDBJ databases">
        <title>Genomic Encyclopedia of Type Strains, Phase IV (KMG-IV): sequencing the most valuable type-strain genomes for metagenomic binning, comparative biology and taxonomic classification.</title>
        <authorList>
            <person name="Goeker M."/>
        </authorList>
    </citation>
    <scope>NUCLEOTIDE SEQUENCE [LARGE SCALE GENOMIC DNA]</scope>
    <source>
        <strain evidence="2 3">DSM 45934</strain>
    </source>
</reference>
<dbReference type="AlphaFoldDB" id="A0A4R2JZ34"/>
<dbReference type="EMBL" id="SLWS01000001">
    <property type="protein sequence ID" value="TCO65883.1"/>
    <property type="molecule type" value="Genomic_DNA"/>
</dbReference>
<protein>
    <submittedName>
        <fullName evidence="2">Uncharacterized protein</fullName>
    </submittedName>
</protein>
<feature type="region of interest" description="Disordered" evidence="1">
    <location>
        <begin position="1"/>
        <end position="36"/>
    </location>
</feature>
<evidence type="ECO:0000313" key="2">
    <source>
        <dbReference type="EMBL" id="TCO65883.1"/>
    </source>
</evidence>
<feature type="compositionally biased region" description="Basic and acidic residues" evidence="1">
    <location>
        <begin position="10"/>
        <end position="23"/>
    </location>
</feature>
<feature type="compositionally biased region" description="Basic and acidic residues" evidence="1">
    <location>
        <begin position="97"/>
        <end position="107"/>
    </location>
</feature>
<feature type="compositionally biased region" description="Polar residues" evidence="1">
    <location>
        <begin position="108"/>
        <end position="118"/>
    </location>
</feature>
<comment type="caution">
    <text evidence="2">The sequence shown here is derived from an EMBL/GenBank/DDBJ whole genome shotgun (WGS) entry which is preliminary data.</text>
</comment>
<name>A0A4R2JZ34_9PSEU</name>
<gene>
    <name evidence="2" type="ORF">EV192_1011675</name>
</gene>
<accession>A0A4R2JZ34</accession>
<organism evidence="2 3">
    <name type="scientific">Actinocrispum wychmicini</name>
    <dbReference type="NCBI Taxonomy" id="1213861"/>
    <lineage>
        <taxon>Bacteria</taxon>
        <taxon>Bacillati</taxon>
        <taxon>Actinomycetota</taxon>
        <taxon>Actinomycetes</taxon>
        <taxon>Pseudonocardiales</taxon>
        <taxon>Pseudonocardiaceae</taxon>
        <taxon>Actinocrispum</taxon>
    </lineage>
</organism>
<evidence type="ECO:0000313" key="3">
    <source>
        <dbReference type="Proteomes" id="UP000295680"/>
    </source>
</evidence>
<evidence type="ECO:0000256" key="1">
    <source>
        <dbReference type="SAM" id="MobiDB-lite"/>
    </source>
</evidence>